<keyword evidence="5" id="KW-1185">Reference proteome</keyword>
<dbReference type="PROSITE" id="PS50003">
    <property type="entry name" value="PH_DOMAIN"/>
    <property type="match status" value="1"/>
</dbReference>
<dbReference type="PANTHER" id="PTHR10663">
    <property type="entry name" value="GUANYL-NUCLEOTIDE EXCHANGE FACTOR"/>
    <property type="match status" value="1"/>
</dbReference>
<dbReference type="Pfam" id="PF01369">
    <property type="entry name" value="Sec7"/>
    <property type="match status" value="1"/>
</dbReference>
<feature type="domain" description="SEC7" evidence="3">
    <location>
        <begin position="469"/>
        <end position="638"/>
    </location>
</feature>
<dbReference type="GO" id="GO:0032012">
    <property type="term" value="P:regulation of ARF protein signal transduction"/>
    <property type="evidence" value="ECO:0007669"/>
    <property type="project" value="InterPro"/>
</dbReference>
<feature type="compositionally biased region" description="Polar residues" evidence="1">
    <location>
        <begin position="313"/>
        <end position="334"/>
    </location>
</feature>
<dbReference type="GO" id="GO:0005085">
    <property type="term" value="F:guanyl-nucleotide exchange factor activity"/>
    <property type="evidence" value="ECO:0007669"/>
    <property type="project" value="InterPro"/>
</dbReference>
<evidence type="ECO:0008006" key="6">
    <source>
        <dbReference type="Google" id="ProtNLM"/>
    </source>
</evidence>
<evidence type="ECO:0000313" key="5">
    <source>
        <dbReference type="Proteomes" id="UP000218334"/>
    </source>
</evidence>
<dbReference type="PANTHER" id="PTHR10663:SF405">
    <property type="entry name" value="ARF GUANINE NUCLEOTIDE EXCHANGE FACTOR SYT1"/>
    <property type="match status" value="1"/>
</dbReference>
<dbReference type="InterPro" id="IPR000904">
    <property type="entry name" value="Sec7_dom"/>
</dbReference>
<dbReference type="Pfam" id="PF00169">
    <property type="entry name" value="PH"/>
    <property type="match status" value="1"/>
</dbReference>
<dbReference type="SUPFAM" id="SSF48425">
    <property type="entry name" value="Sec7 domain"/>
    <property type="match status" value="1"/>
</dbReference>
<dbReference type="InterPro" id="IPR011993">
    <property type="entry name" value="PH-like_dom_sf"/>
</dbReference>
<evidence type="ECO:0000259" key="2">
    <source>
        <dbReference type="PROSITE" id="PS50003"/>
    </source>
</evidence>
<feature type="compositionally biased region" description="Polar residues" evidence="1">
    <location>
        <begin position="417"/>
        <end position="428"/>
    </location>
</feature>
<dbReference type="PROSITE" id="PS50190">
    <property type="entry name" value="SEC7"/>
    <property type="match status" value="1"/>
</dbReference>
<feature type="region of interest" description="Disordered" evidence="1">
    <location>
        <begin position="1"/>
        <end position="34"/>
    </location>
</feature>
<feature type="region of interest" description="Disordered" evidence="1">
    <location>
        <begin position="1034"/>
        <end position="1053"/>
    </location>
</feature>
<feature type="compositionally biased region" description="Low complexity" evidence="1">
    <location>
        <begin position="462"/>
        <end position="477"/>
    </location>
</feature>
<proteinExistence type="predicted"/>
<evidence type="ECO:0000259" key="3">
    <source>
        <dbReference type="PROSITE" id="PS50190"/>
    </source>
</evidence>
<evidence type="ECO:0000313" key="4">
    <source>
        <dbReference type="EMBL" id="PBK76976.1"/>
    </source>
</evidence>
<feature type="compositionally biased region" description="Polar residues" evidence="1">
    <location>
        <begin position="231"/>
        <end position="245"/>
    </location>
</feature>
<protein>
    <recommendedName>
        <fullName evidence="6">SEC7 domain-containing protein</fullName>
    </recommendedName>
</protein>
<organism evidence="4 5">
    <name type="scientific">Armillaria solidipes</name>
    <dbReference type="NCBI Taxonomy" id="1076256"/>
    <lineage>
        <taxon>Eukaryota</taxon>
        <taxon>Fungi</taxon>
        <taxon>Dikarya</taxon>
        <taxon>Basidiomycota</taxon>
        <taxon>Agaricomycotina</taxon>
        <taxon>Agaricomycetes</taxon>
        <taxon>Agaricomycetidae</taxon>
        <taxon>Agaricales</taxon>
        <taxon>Marasmiineae</taxon>
        <taxon>Physalacriaceae</taxon>
        <taxon>Armillaria</taxon>
    </lineage>
</organism>
<dbReference type="SMART" id="SM00222">
    <property type="entry name" value="Sec7"/>
    <property type="match status" value="1"/>
</dbReference>
<dbReference type="CDD" id="cd00171">
    <property type="entry name" value="Sec7"/>
    <property type="match status" value="1"/>
</dbReference>
<feature type="compositionally biased region" description="Basic and acidic residues" evidence="1">
    <location>
        <begin position="213"/>
        <end position="225"/>
    </location>
</feature>
<dbReference type="STRING" id="1076256.A0A2H3CNT7"/>
<sequence>MVPRIPFTKNRPVADVPPSVQHRHQPPPPYEESTAHSVVYSEETTTTTTEVVTTTTTQTTTHLFSSPLWRKHVTPIATDRPTASVQSYDMLPSQRGPLRVEKDLPPTPTDEDDTPSSSSSRRDSAEEIMAESMLPSLFPSPDGRACPETLPVPQSSTAALAQASLGVGLPHVISRSSSSSPFSEVNTVAFTTSPIPASRPALRQSKSSHKLRAASDTRDGSNGERRRTRGLSLNASTFLSFSTSDSKGKGKAKEVEEDVPPKTLSRRASFWTRKKTPISDPPAPPKVSPHSNNLYTPLPSVQPGSPFFMNLDTPHSATSNRQSANTSHTQGLSRSHSERLAKGRPALPEQSPSTSSLVPPKARRPTRRPATADPLNSSHIVGSLFTESARFTSSPLSDTPPPPPLPQRHDLEPPEFYNQNRRPRAQTNPPLLHRLSLSLLFSGPSQPSSPFTLVSNRLASASSSSSPAISNNNSPRPSLHKTVDIPKPRVDDESPEVYLDRLCAVVSKAEVAGVLASSADIFHVQALRAYISRFNFANDPLDVALRRLLMDVGLPRETQQIDRVMEAFAHQYVSCHPNLFTSEDHPYILAFSLIMLHTDAFNKSNKRKMTKADYIKNTRLPGVSSEVLDCFYDNIVFAPFIFVEDPLDINGQRGFVSEGSRINASVSGTGSNGSGSGLLGKGNKVDPYYLISNNLLGALRVDVERYIPSSHPYLWEGTNGRWDDDELQSVFANATAVEIVLDNRLTPPFFGMGSLPSPLIGPLGGLPDSPSLTGEIYTLRVSKAGVLSRKDDTLEGGKKSTHRKWRPMSVILTGSQLLFFRDLTWANTLAFSSGSSSGNQVIYPQATVFNPDESISVKDCIAVWDESYTKHSNVFRFVMQDGRQFLLQALDDKDLNEWISRINYASSFKSAGVRIRPMGMSRGDVRLTGVAAATSHLHDLQHVNQATPVLRKWGGGRPFEPSSPVSGERDLPTMRPSMQQKVTFMNDHDAIEQTVPVAPEVEGADQFKATFDQVKADLSAGRWSYNTVRADELDLNQTSTTPSDSAQSDISGLPSRSNVILSKIRDLDARISASQSQLDSDLRFIRNIATLTPFQRHTRYRLLLAVQGVSKRIMQERLEFTKLACHRVVLSRDLAAEGREWNRTKQIALKAAAEMLQSQQAREAAIPTMTVSFHDSEDQATPPESISRRASSTHRPESTCESFHSALDFGPEWPSSDELTSSNFLSSSQVYDSPKASASESLSYPFPDVNTSTSSVARNDGPSPRVSDEIHTHEKYYTAVEEAEEWDKTKCAQRVSLVRLPSTIVLRYERGVPHRD</sequence>
<dbReference type="Gene3D" id="2.30.29.30">
    <property type="entry name" value="Pleckstrin-homology domain (PH domain)/Phosphotyrosine-binding domain (PTB)"/>
    <property type="match status" value="1"/>
</dbReference>
<accession>A0A2H3CNT7</accession>
<dbReference type="EMBL" id="KZ293416">
    <property type="protein sequence ID" value="PBK76976.1"/>
    <property type="molecule type" value="Genomic_DNA"/>
</dbReference>
<dbReference type="Proteomes" id="UP000218334">
    <property type="component" value="Unassembled WGS sequence"/>
</dbReference>
<dbReference type="InterPro" id="IPR023394">
    <property type="entry name" value="Sec7_C_sf"/>
</dbReference>
<feature type="region of interest" description="Disordered" evidence="1">
    <location>
        <begin position="195"/>
        <end position="428"/>
    </location>
</feature>
<feature type="region of interest" description="Disordered" evidence="1">
    <location>
        <begin position="953"/>
        <end position="972"/>
    </location>
</feature>
<dbReference type="SUPFAM" id="SSF50729">
    <property type="entry name" value="PH domain-like"/>
    <property type="match status" value="1"/>
</dbReference>
<feature type="region of interest" description="Disordered" evidence="1">
    <location>
        <begin position="80"/>
        <end position="126"/>
    </location>
</feature>
<feature type="compositionally biased region" description="Polar residues" evidence="1">
    <location>
        <begin position="1035"/>
        <end position="1053"/>
    </location>
</feature>
<name>A0A2H3CNT7_9AGAR</name>
<dbReference type="Gene3D" id="1.10.1000.11">
    <property type="entry name" value="Arf Nucleotide-binding Site Opener,domain 2"/>
    <property type="match status" value="1"/>
</dbReference>
<dbReference type="SMART" id="SM00233">
    <property type="entry name" value="PH"/>
    <property type="match status" value="1"/>
</dbReference>
<feature type="domain" description="PH" evidence="2">
    <location>
        <begin position="780"/>
        <end position="907"/>
    </location>
</feature>
<feature type="region of interest" description="Disordered" evidence="1">
    <location>
        <begin position="1237"/>
        <end position="1268"/>
    </location>
</feature>
<gene>
    <name evidence="4" type="ORF">ARMSODRAFT_948839</name>
</gene>
<reference evidence="5" key="1">
    <citation type="journal article" date="2017" name="Nat. Ecol. Evol.">
        <title>Genome expansion and lineage-specific genetic innovations in the forest pathogenic fungi Armillaria.</title>
        <authorList>
            <person name="Sipos G."/>
            <person name="Prasanna A.N."/>
            <person name="Walter M.C."/>
            <person name="O'Connor E."/>
            <person name="Balint B."/>
            <person name="Krizsan K."/>
            <person name="Kiss B."/>
            <person name="Hess J."/>
            <person name="Varga T."/>
            <person name="Slot J."/>
            <person name="Riley R."/>
            <person name="Boka B."/>
            <person name="Rigling D."/>
            <person name="Barry K."/>
            <person name="Lee J."/>
            <person name="Mihaltcheva S."/>
            <person name="LaButti K."/>
            <person name="Lipzen A."/>
            <person name="Waldron R."/>
            <person name="Moloney N.M."/>
            <person name="Sperisen C."/>
            <person name="Kredics L."/>
            <person name="Vagvoelgyi C."/>
            <person name="Patrignani A."/>
            <person name="Fitzpatrick D."/>
            <person name="Nagy I."/>
            <person name="Doyle S."/>
            <person name="Anderson J.B."/>
            <person name="Grigoriev I.V."/>
            <person name="Gueldener U."/>
            <person name="Muensterkoetter M."/>
            <person name="Nagy L.G."/>
        </authorList>
    </citation>
    <scope>NUCLEOTIDE SEQUENCE [LARGE SCALE GENOMIC DNA]</scope>
    <source>
        <strain evidence="5">28-4</strain>
    </source>
</reference>
<dbReference type="InterPro" id="IPR001849">
    <property type="entry name" value="PH_domain"/>
</dbReference>
<feature type="region of interest" description="Disordered" evidence="1">
    <location>
        <begin position="1173"/>
        <end position="1199"/>
    </location>
</feature>
<evidence type="ECO:0000256" key="1">
    <source>
        <dbReference type="SAM" id="MobiDB-lite"/>
    </source>
</evidence>
<feature type="compositionally biased region" description="Polar residues" evidence="1">
    <location>
        <begin position="374"/>
        <end position="392"/>
    </location>
</feature>
<feature type="region of interest" description="Disordered" evidence="1">
    <location>
        <begin position="462"/>
        <end position="487"/>
    </location>
</feature>
<dbReference type="InterPro" id="IPR035999">
    <property type="entry name" value="Sec7_dom_sf"/>
</dbReference>